<dbReference type="InterPro" id="IPR046867">
    <property type="entry name" value="AldOxase/xan_DH_MoCoBD2"/>
</dbReference>
<dbReference type="SUPFAM" id="SSF54665">
    <property type="entry name" value="CO dehydrogenase molybdoprotein N-domain-like"/>
    <property type="match status" value="1"/>
</dbReference>
<evidence type="ECO:0000313" key="2">
    <source>
        <dbReference type="EMBL" id="CCF18604.1"/>
    </source>
</evidence>
<protein>
    <submittedName>
        <fullName evidence="2">Aldehyde oxidase and xanthine dehydrogenase molybdopterin binding</fullName>
    </submittedName>
</protein>
<proteinExistence type="predicted"/>
<name>L0NCI9_9HYPH</name>
<keyword evidence="3" id="KW-1185">Reference proteome</keyword>
<dbReference type="InterPro" id="IPR000674">
    <property type="entry name" value="Ald_Oxase/Xan_DH_a/b"/>
</dbReference>
<dbReference type="InterPro" id="IPR036856">
    <property type="entry name" value="Ald_Oxase/Xan_DH_a/b_sf"/>
</dbReference>
<dbReference type="KEGG" id="rht:NT26_0880"/>
<dbReference type="Pfam" id="PF01315">
    <property type="entry name" value="Ald_Xan_dh_C"/>
    <property type="match status" value="1"/>
</dbReference>
<organism evidence="2 3">
    <name type="scientific">Pseudorhizobium banfieldiae</name>
    <dbReference type="NCBI Taxonomy" id="1125847"/>
    <lineage>
        <taxon>Bacteria</taxon>
        <taxon>Pseudomonadati</taxon>
        <taxon>Pseudomonadota</taxon>
        <taxon>Alphaproteobacteria</taxon>
        <taxon>Hyphomicrobiales</taxon>
        <taxon>Rhizobiaceae</taxon>
        <taxon>Rhizobium/Agrobacterium group</taxon>
        <taxon>Pseudorhizobium</taxon>
    </lineage>
</organism>
<dbReference type="AlphaFoldDB" id="L0NCI9"/>
<dbReference type="EMBL" id="FO082820">
    <property type="protein sequence ID" value="CCF18604.1"/>
    <property type="molecule type" value="Genomic_DNA"/>
</dbReference>
<dbReference type="InterPro" id="IPR008274">
    <property type="entry name" value="AldOxase/xan_DH_MoCoBD1"/>
</dbReference>
<evidence type="ECO:0000259" key="1">
    <source>
        <dbReference type="SMART" id="SM01008"/>
    </source>
</evidence>
<dbReference type="SUPFAM" id="SSF56003">
    <property type="entry name" value="Molybdenum cofactor-binding domain"/>
    <property type="match status" value="1"/>
</dbReference>
<dbReference type="SMART" id="SM01008">
    <property type="entry name" value="Ald_Xan_dh_C"/>
    <property type="match status" value="1"/>
</dbReference>
<dbReference type="RefSeq" id="WP_052637582.1">
    <property type="nucleotide sequence ID" value="NZ_FO082820.1"/>
</dbReference>
<feature type="domain" description="Aldehyde oxidase/xanthine dehydrogenase a/b hammerhead" evidence="1">
    <location>
        <begin position="22"/>
        <end position="136"/>
    </location>
</feature>
<sequence length="750" mass="81803">MLNEKPVFGFPLPRIDGPLKVTGTAHYAAEYHDPGMLFGYAAQATIASGRIASIDTTEAEAYPGVVKVYTHKNRPSAARSDKKWKDEVALPGHPFRPLENDRILFGGQPIALVVAESFEAARDAAELIRIEYHADEPHTDIAVERAKSYVPPEARKDSMVPTDPRGDAEGAYEAAPFKIDTEYVQQGEHHNPMELFASTAIRNEDGTLTVYDKTQGSQNSHDYVCNVFGLKPEEVRVVNAYVGGAFGSGLRPKHQLFFAVMASLDLERSVKVEMSRSEMFYLTWRPATIQRIQLAASADGQLMSVRHHAIQTTSLHEDYQENVVNWSGLTYKCDNVKLSYELVKTSLSTPGDMRAPGAATAFLALESAMDELAYVVGMETLKFRGKNFVSYDQNDDLQITSKELDTCYRVGAERFGWDKRSHEPGSMRDGNDLIGWGVATGVWEATLTQAEAKVRLFPDGKITVMAAASDIGTGTYTILAQVAAQELGQPAERVSVLIGDSSLPKTSVEGGSWTAASSGSAVQAGCLEIRKTLLSLAQKMDNHPFGNAPVEELAIRDNRLVLDRNDQVGLSIADILGHHGMSSVEGHGKVAPDQEQAKKFTSYTHSAVFVEVRIDAELGVPRVTRVVSAIDAGRIINPKTARSQILGGVVMGLGMALHEEGMIDHRTGRIMNHNIAEYHVPAHADVHDIDVIFIEEEDRMASPIGVKGLGEIGIIGVGAAVANAIFHATGTRHRHFPITIDKIMEGLPER</sequence>
<dbReference type="OrthoDB" id="8428274at2"/>
<dbReference type="GO" id="GO:0005506">
    <property type="term" value="F:iron ion binding"/>
    <property type="evidence" value="ECO:0007669"/>
    <property type="project" value="InterPro"/>
</dbReference>
<dbReference type="Gene3D" id="3.30.365.10">
    <property type="entry name" value="Aldehyde oxidase/xanthine dehydrogenase, molybdopterin binding domain"/>
    <property type="match status" value="4"/>
</dbReference>
<reference evidence="2 3" key="1">
    <citation type="journal article" date="2013" name="Genome Biol. Evol.">
        <title>Life in an arsenic-containing gold mine: genome and physiology of the autotrophic arsenite-oxidizing bacterium rhizobium sp. NT-26.</title>
        <authorList>
            <person name="Andres J."/>
            <person name="Arsene-Ploetze F."/>
            <person name="Barbe V."/>
            <person name="Brochier-Armanet C."/>
            <person name="Cleiss-Arnold J."/>
            <person name="Coppee J.Y."/>
            <person name="Dillies M.A."/>
            <person name="Geist"/>
            <person name="L"/>
            <person name="Joublin A."/>
            <person name="Koechler S."/>
            <person name="Lassalle F."/>
            <person name="Marchal M."/>
            <person name="Medigue C."/>
            <person name="Muller D."/>
            <person name="Nesme X."/>
            <person name="Plewniak F."/>
            <person name="Proux C."/>
            <person name="Ramirez-Bahena M.H."/>
            <person name="Schenowitz C."/>
            <person name="Sismeiro O."/>
            <person name="Vallenet D."/>
            <person name="Santini J.M."/>
            <person name="Bertin P.N."/>
        </authorList>
    </citation>
    <scope>NUCLEOTIDE SEQUENCE [LARGE SCALE GENOMIC DNA]</scope>
    <source>
        <strain evidence="2 3">NT-26</strain>
    </source>
</reference>
<dbReference type="InterPro" id="IPR016208">
    <property type="entry name" value="Ald_Oxase/xanthine_DH-like"/>
</dbReference>
<dbReference type="Proteomes" id="UP000010792">
    <property type="component" value="Chromosome"/>
</dbReference>
<dbReference type="Pfam" id="PF20256">
    <property type="entry name" value="MoCoBD_2"/>
    <property type="match status" value="1"/>
</dbReference>
<dbReference type="PANTHER" id="PTHR11908:SF153">
    <property type="entry name" value="DEHYDROGENASE"/>
    <property type="match status" value="1"/>
</dbReference>
<accession>L0NCI9</accession>
<dbReference type="InterPro" id="IPR037165">
    <property type="entry name" value="AldOxase/xan_DH_Mopterin-bd_sf"/>
</dbReference>
<dbReference type="GO" id="GO:0016491">
    <property type="term" value="F:oxidoreductase activity"/>
    <property type="evidence" value="ECO:0007669"/>
    <property type="project" value="InterPro"/>
</dbReference>
<evidence type="ECO:0000313" key="3">
    <source>
        <dbReference type="Proteomes" id="UP000010792"/>
    </source>
</evidence>
<dbReference type="Pfam" id="PF02738">
    <property type="entry name" value="MoCoBD_1"/>
    <property type="match status" value="1"/>
</dbReference>
<dbReference type="Gene3D" id="3.90.1170.50">
    <property type="entry name" value="Aldehyde oxidase/xanthine dehydrogenase, a/b hammerhead"/>
    <property type="match status" value="1"/>
</dbReference>
<dbReference type="STRING" id="1125847.NT26_0880"/>
<gene>
    <name evidence="2" type="ORF">NT26_0880</name>
</gene>
<dbReference type="PANTHER" id="PTHR11908">
    <property type="entry name" value="XANTHINE DEHYDROGENASE"/>
    <property type="match status" value="1"/>
</dbReference>